<keyword evidence="1" id="KW-0472">Membrane</keyword>
<evidence type="ECO:0000313" key="4">
    <source>
        <dbReference type="Proteomes" id="UP000249451"/>
    </source>
</evidence>
<dbReference type="Proteomes" id="UP000249451">
    <property type="component" value="Unassembled WGS sequence"/>
</dbReference>
<keyword evidence="1" id="KW-0812">Transmembrane</keyword>
<protein>
    <recommendedName>
        <fullName evidence="2">Putative zinc-finger domain-containing protein</fullName>
    </recommendedName>
</protein>
<keyword evidence="1" id="KW-1133">Transmembrane helix</keyword>
<proteinExistence type="predicted"/>
<reference evidence="3 4" key="1">
    <citation type="submission" date="2017-11" db="EMBL/GenBank/DDBJ databases">
        <title>Infants hospitalized years apart are colonized by the same room-sourced microbial strains.</title>
        <authorList>
            <person name="Brooks B."/>
            <person name="Olm M.R."/>
            <person name="Firek B.A."/>
            <person name="Baker R."/>
            <person name="Thomas B.C."/>
            <person name="Morowitz M.J."/>
            <person name="Banfield J.F."/>
        </authorList>
    </citation>
    <scope>NUCLEOTIDE SEQUENCE [LARGE SCALE GENOMIC DNA]</scope>
    <source>
        <strain evidence="3">S2_012_000_R3_87</strain>
    </source>
</reference>
<dbReference type="AlphaFoldDB" id="A0A2W5BBC4"/>
<gene>
    <name evidence="3" type="ORF">DI609_02120</name>
</gene>
<accession>A0A2W5BBC4</accession>
<evidence type="ECO:0000259" key="2">
    <source>
        <dbReference type="Pfam" id="PF13490"/>
    </source>
</evidence>
<feature type="transmembrane region" description="Helical" evidence="1">
    <location>
        <begin position="93"/>
        <end position="115"/>
    </location>
</feature>
<sequence length="271" mass="28667">MECAEVRAALSARLDGEDAAVPGEIVDAHVAQCEECQAWYAQVTAIGRDLRLRVNPPAPTQGAGADLAAKVLQVAEELPEVGGDIRRRQLPLLGARIALAVLAVVYFLWAILLFAGSTAGTADPAQLYEAIRPGEGPQAGAADPELAKYMIDAAISRFALGAGLAWASWAPRAAGGLLPIYLGMWAFGGGFATRDIIMGLAGGTGVDAELIGSLAIHLAAVIALVTCWLSRHHTIQPLRDSWHVLSAKPMNFSAVDAEEHSRYYPGDHRRS</sequence>
<dbReference type="EMBL" id="QFNY01000029">
    <property type="protein sequence ID" value="PZP02708.1"/>
    <property type="molecule type" value="Genomic_DNA"/>
</dbReference>
<evidence type="ECO:0000313" key="3">
    <source>
        <dbReference type="EMBL" id="PZP02708.1"/>
    </source>
</evidence>
<dbReference type="Pfam" id="PF13490">
    <property type="entry name" value="zf-HC2"/>
    <property type="match status" value="1"/>
</dbReference>
<feature type="transmembrane region" description="Helical" evidence="1">
    <location>
        <begin position="210"/>
        <end position="229"/>
    </location>
</feature>
<evidence type="ECO:0000256" key="1">
    <source>
        <dbReference type="SAM" id="Phobius"/>
    </source>
</evidence>
<dbReference type="InterPro" id="IPR027383">
    <property type="entry name" value="Znf_put"/>
</dbReference>
<comment type="caution">
    <text evidence="3">The sequence shown here is derived from an EMBL/GenBank/DDBJ whole genome shotgun (WGS) entry which is preliminary data.</text>
</comment>
<name>A0A2W5BBC4_9CORY</name>
<organism evidence="3 4">
    <name type="scientific">Corynebacterium urealyticum</name>
    <dbReference type="NCBI Taxonomy" id="43771"/>
    <lineage>
        <taxon>Bacteria</taxon>
        <taxon>Bacillati</taxon>
        <taxon>Actinomycetota</taxon>
        <taxon>Actinomycetes</taxon>
        <taxon>Mycobacteriales</taxon>
        <taxon>Corynebacteriaceae</taxon>
        <taxon>Corynebacterium</taxon>
    </lineage>
</organism>
<feature type="domain" description="Putative zinc-finger" evidence="2">
    <location>
        <begin position="3"/>
        <end position="37"/>
    </location>
</feature>